<gene>
    <name evidence="2" type="ORF">GCM10018793_67250</name>
</gene>
<dbReference type="RefSeq" id="WP_189938683.1">
    <property type="nucleotide sequence ID" value="NZ_BNCD01000034.1"/>
</dbReference>
<keyword evidence="1" id="KW-1133">Transmembrane helix</keyword>
<accession>A0A919GP99</accession>
<evidence type="ECO:0000256" key="1">
    <source>
        <dbReference type="SAM" id="Phobius"/>
    </source>
</evidence>
<dbReference type="EMBL" id="BNCD01000034">
    <property type="protein sequence ID" value="GHH88247.1"/>
    <property type="molecule type" value="Genomic_DNA"/>
</dbReference>
<protein>
    <submittedName>
        <fullName evidence="2">Uncharacterized protein</fullName>
    </submittedName>
</protein>
<evidence type="ECO:0000313" key="3">
    <source>
        <dbReference type="Proteomes" id="UP000603708"/>
    </source>
</evidence>
<keyword evidence="1" id="KW-0812">Transmembrane</keyword>
<sequence>MHWSWSSFVTTAQVWLVLFVPREGRYGLKALIAAVFVPLGEGLLLSGADGAVLLNALVLLASGLLFLAEIASSSQSPLVPLMWAVVGLAGTFFLIWRRDELIAWTEATRSPLVIGCAVAALLLVPLAVRGRRLRDTVRYDPHDLSGL</sequence>
<feature type="transmembrane region" description="Helical" evidence="1">
    <location>
        <begin position="108"/>
        <end position="128"/>
    </location>
</feature>
<evidence type="ECO:0000313" key="2">
    <source>
        <dbReference type="EMBL" id="GHH88247.1"/>
    </source>
</evidence>
<organism evidence="2 3">
    <name type="scientific">Streptomyces sulfonofaciens</name>
    <dbReference type="NCBI Taxonomy" id="68272"/>
    <lineage>
        <taxon>Bacteria</taxon>
        <taxon>Bacillati</taxon>
        <taxon>Actinomycetota</taxon>
        <taxon>Actinomycetes</taxon>
        <taxon>Kitasatosporales</taxon>
        <taxon>Streptomycetaceae</taxon>
        <taxon>Streptomyces</taxon>
    </lineage>
</organism>
<feature type="transmembrane region" description="Helical" evidence="1">
    <location>
        <begin position="51"/>
        <end position="71"/>
    </location>
</feature>
<dbReference type="Proteomes" id="UP000603708">
    <property type="component" value="Unassembled WGS sequence"/>
</dbReference>
<keyword evidence="1" id="KW-0472">Membrane</keyword>
<comment type="caution">
    <text evidence="2">The sequence shown here is derived from an EMBL/GenBank/DDBJ whole genome shotgun (WGS) entry which is preliminary data.</text>
</comment>
<feature type="transmembrane region" description="Helical" evidence="1">
    <location>
        <begin position="78"/>
        <end position="96"/>
    </location>
</feature>
<reference evidence="2" key="2">
    <citation type="submission" date="2020-09" db="EMBL/GenBank/DDBJ databases">
        <authorList>
            <person name="Sun Q."/>
            <person name="Ohkuma M."/>
        </authorList>
    </citation>
    <scope>NUCLEOTIDE SEQUENCE</scope>
    <source>
        <strain evidence="2">JCM 5069</strain>
    </source>
</reference>
<reference evidence="2" key="1">
    <citation type="journal article" date="2014" name="Int. J. Syst. Evol. Microbiol.">
        <title>Complete genome sequence of Corynebacterium casei LMG S-19264T (=DSM 44701T), isolated from a smear-ripened cheese.</title>
        <authorList>
            <consortium name="US DOE Joint Genome Institute (JGI-PGF)"/>
            <person name="Walter F."/>
            <person name="Albersmeier A."/>
            <person name="Kalinowski J."/>
            <person name="Ruckert C."/>
        </authorList>
    </citation>
    <scope>NUCLEOTIDE SEQUENCE</scope>
    <source>
        <strain evidence="2">JCM 5069</strain>
    </source>
</reference>
<name>A0A919GP99_9ACTN</name>
<proteinExistence type="predicted"/>
<keyword evidence="3" id="KW-1185">Reference proteome</keyword>
<dbReference type="AlphaFoldDB" id="A0A919GP99"/>